<evidence type="ECO:0000313" key="2">
    <source>
        <dbReference type="Proteomes" id="UP000299102"/>
    </source>
</evidence>
<name>A0A4C1SN45_EUMVA</name>
<evidence type="ECO:0000313" key="1">
    <source>
        <dbReference type="EMBL" id="GBP02590.1"/>
    </source>
</evidence>
<dbReference type="Proteomes" id="UP000299102">
    <property type="component" value="Unassembled WGS sequence"/>
</dbReference>
<reference evidence="1 2" key="1">
    <citation type="journal article" date="2019" name="Commun. Biol.">
        <title>The bagworm genome reveals a unique fibroin gene that provides high tensile strength.</title>
        <authorList>
            <person name="Kono N."/>
            <person name="Nakamura H."/>
            <person name="Ohtoshi R."/>
            <person name="Tomita M."/>
            <person name="Numata K."/>
            <person name="Arakawa K."/>
        </authorList>
    </citation>
    <scope>NUCLEOTIDE SEQUENCE [LARGE SCALE GENOMIC DNA]</scope>
</reference>
<proteinExistence type="predicted"/>
<accession>A0A4C1SN45</accession>
<comment type="caution">
    <text evidence="1">The sequence shown here is derived from an EMBL/GenBank/DDBJ whole genome shotgun (WGS) entry which is preliminary data.</text>
</comment>
<gene>
    <name evidence="1" type="ORF">EVAR_69111_1</name>
</gene>
<protein>
    <submittedName>
        <fullName evidence="1">Uncharacterized protein</fullName>
    </submittedName>
</protein>
<sequence length="85" mass="9680">MIDSVLFIEENDAQNKDYALALDELNREDIHWPIHYTKFRNARPHRLTDVTRTALCSSDGRSLADLPGQTLAHTNVHTFDDGMAL</sequence>
<keyword evidence="2" id="KW-1185">Reference proteome</keyword>
<dbReference type="EMBL" id="BGZK01003564">
    <property type="protein sequence ID" value="GBP02590.1"/>
    <property type="molecule type" value="Genomic_DNA"/>
</dbReference>
<dbReference type="AlphaFoldDB" id="A0A4C1SN45"/>
<organism evidence="1 2">
    <name type="scientific">Eumeta variegata</name>
    <name type="common">Bagworm moth</name>
    <name type="synonym">Eumeta japonica</name>
    <dbReference type="NCBI Taxonomy" id="151549"/>
    <lineage>
        <taxon>Eukaryota</taxon>
        <taxon>Metazoa</taxon>
        <taxon>Ecdysozoa</taxon>
        <taxon>Arthropoda</taxon>
        <taxon>Hexapoda</taxon>
        <taxon>Insecta</taxon>
        <taxon>Pterygota</taxon>
        <taxon>Neoptera</taxon>
        <taxon>Endopterygota</taxon>
        <taxon>Lepidoptera</taxon>
        <taxon>Glossata</taxon>
        <taxon>Ditrysia</taxon>
        <taxon>Tineoidea</taxon>
        <taxon>Psychidae</taxon>
        <taxon>Oiketicinae</taxon>
        <taxon>Eumeta</taxon>
    </lineage>
</organism>